<gene>
    <name evidence="1" type="ORF">AYI68_g1940</name>
</gene>
<keyword evidence="2" id="KW-1185">Reference proteome</keyword>
<accession>A0A1R0H450</accession>
<organism evidence="1 2">
    <name type="scientific">Smittium mucronatum</name>
    <dbReference type="NCBI Taxonomy" id="133383"/>
    <lineage>
        <taxon>Eukaryota</taxon>
        <taxon>Fungi</taxon>
        <taxon>Fungi incertae sedis</taxon>
        <taxon>Zoopagomycota</taxon>
        <taxon>Kickxellomycotina</taxon>
        <taxon>Harpellomycetes</taxon>
        <taxon>Harpellales</taxon>
        <taxon>Legeriomycetaceae</taxon>
        <taxon>Smittium</taxon>
    </lineage>
</organism>
<name>A0A1R0H450_9FUNG</name>
<dbReference type="EMBL" id="LSSL01000706">
    <property type="protein sequence ID" value="OLY83901.1"/>
    <property type="molecule type" value="Genomic_DNA"/>
</dbReference>
<comment type="caution">
    <text evidence="1">The sequence shown here is derived from an EMBL/GenBank/DDBJ whole genome shotgun (WGS) entry which is preliminary data.</text>
</comment>
<dbReference type="Proteomes" id="UP000187455">
    <property type="component" value="Unassembled WGS sequence"/>
</dbReference>
<proteinExistence type="predicted"/>
<evidence type="ECO:0000313" key="2">
    <source>
        <dbReference type="Proteomes" id="UP000187455"/>
    </source>
</evidence>
<sequence length="110" mass="12278">MKSDCVLLTGGTDSDDANPWRTNNSGFFSSKNEILNFKYTNSSFYESNCRYNDLIQVVNDSEDLAVRIFCFQGGQNVIAVKLNPFKKSWLDAAYQFMCSCGGGAPSLEFL</sequence>
<reference evidence="1 2" key="1">
    <citation type="journal article" date="2016" name="Mol. Biol. Evol.">
        <title>Genome-Wide Survey of Gut Fungi (Harpellales) Reveals the First Horizontally Transferred Ubiquitin Gene from a Mosquito Host.</title>
        <authorList>
            <person name="Wang Y."/>
            <person name="White M.M."/>
            <person name="Kvist S."/>
            <person name="Moncalvo J.M."/>
        </authorList>
    </citation>
    <scope>NUCLEOTIDE SEQUENCE [LARGE SCALE GENOMIC DNA]</scope>
    <source>
        <strain evidence="1 2">ALG-7-W6</strain>
    </source>
</reference>
<evidence type="ECO:0000313" key="1">
    <source>
        <dbReference type="EMBL" id="OLY83901.1"/>
    </source>
</evidence>
<protein>
    <submittedName>
        <fullName evidence="1">Uncharacterized protein</fullName>
    </submittedName>
</protein>
<dbReference type="AlphaFoldDB" id="A0A1R0H450"/>